<dbReference type="AlphaFoldDB" id="A0A6I6EI13"/>
<evidence type="ECO:0000313" key="2">
    <source>
        <dbReference type="Proteomes" id="UP000424752"/>
    </source>
</evidence>
<name>A0A6I6EI13_9GAMM</name>
<sequence length="95" mass="10770">MKRTMFYSWQSDLPSNSNRNIIQDALKRSLCAIKRDQNETVEPVLDRDTAGTPGSPSISDTIFKKITIADVFIADVSIINSSESRKINFKPKFFN</sequence>
<proteinExistence type="predicted"/>
<protein>
    <submittedName>
        <fullName evidence="1">Uncharacterized protein</fullName>
    </submittedName>
</protein>
<accession>A0A6I6EI13</accession>
<evidence type="ECO:0000313" key="1">
    <source>
        <dbReference type="EMBL" id="QGU86201.1"/>
    </source>
</evidence>
<dbReference type="Proteomes" id="UP000424752">
    <property type="component" value="Chromosome"/>
</dbReference>
<gene>
    <name evidence="1" type="ORF">GN242_02675</name>
</gene>
<dbReference type="RefSeq" id="WP_156286867.1">
    <property type="nucleotide sequence ID" value="NZ_CP046509.1"/>
</dbReference>
<dbReference type="KEGG" id="erwi:GN242_02675"/>
<reference evidence="1 2" key="1">
    <citation type="submission" date="2019-12" db="EMBL/GenBank/DDBJ databases">
        <title>Erwinia sp. nov., isolated from droppings of birds in the Qinghai-Tiebt plateau of China.</title>
        <authorList>
            <person name="Ge Y."/>
        </authorList>
    </citation>
    <scope>NUCLEOTIDE SEQUENCE [LARGE SCALE GENOMIC DNA]</scope>
    <source>
        <strain evidence="1 2">J780</strain>
    </source>
</reference>
<dbReference type="EMBL" id="CP046509">
    <property type="protein sequence ID" value="QGU86201.1"/>
    <property type="molecule type" value="Genomic_DNA"/>
</dbReference>
<organism evidence="1 2">
    <name type="scientific">Erwinia sorbitola</name>
    <dbReference type="NCBI Taxonomy" id="2681984"/>
    <lineage>
        <taxon>Bacteria</taxon>
        <taxon>Pseudomonadati</taxon>
        <taxon>Pseudomonadota</taxon>
        <taxon>Gammaproteobacteria</taxon>
        <taxon>Enterobacterales</taxon>
        <taxon>Erwiniaceae</taxon>
        <taxon>Erwinia</taxon>
    </lineage>
</organism>